<name>A0A6J6SMF8_9ZZZZ</name>
<evidence type="ECO:0000313" key="24">
    <source>
        <dbReference type="EMBL" id="CAB4836609.1"/>
    </source>
</evidence>
<evidence type="ECO:0000256" key="1">
    <source>
        <dbReference type="ARBA" id="ARBA00000013"/>
    </source>
</evidence>
<keyword evidence="12" id="KW-0630">Potassium</keyword>
<dbReference type="Pfam" id="PF01256">
    <property type="entry name" value="Carb_kinase"/>
    <property type="match status" value="1"/>
</dbReference>
<dbReference type="Pfam" id="PF03853">
    <property type="entry name" value="YjeF_N"/>
    <property type="match status" value="2"/>
</dbReference>
<dbReference type="NCBIfam" id="TIGR00196">
    <property type="entry name" value="yjeF_cterm"/>
    <property type="match status" value="1"/>
</dbReference>
<evidence type="ECO:0000256" key="14">
    <source>
        <dbReference type="ARBA" id="ARBA00023235"/>
    </source>
</evidence>
<dbReference type="SUPFAM" id="SSF53613">
    <property type="entry name" value="Ribokinase-like"/>
    <property type="match status" value="1"/>
</dbReference>
<dbReference type="GO" id="GO:0005524">
    <property type="term" value="F:ATP binding"/>
    <property type="evidence" value="ECO:0007669"/>
    <property type="project" value="UniProtKB-KW"/>
</dbReference>
<feature type="domain" description="YjeF N-terminal" evidence="22">
    <location>
        <begin position="5"/>
        <end position="178"/>
    </location>
</feature>
<comment type="catalytic activity">
    <reaction evidence="19">
        <text>(6S)-NADHX + ADP = AMP + phosphate + NADH + H(+)</text>
        <dbReference type="Rhea" id="RHEA:32223"/>
        <dbReference type="ChEBI" id="CHEBI:15378"/>
        <dbReference type="ChEBI" id="CHEBI:43474"/>
        <dbReference type="ChEBI" id="CHEBI:57945"/>
        <dbReference type="ChEBI" id="CHEBI:64074"/>
        <dbReference type="ChEBI" id="CHEBI:456215"/>
        <dbReference type="ChEBI" id="CHEBI:456216"/>
        <dbReference type="EC" id="4.2.1.136"/>
    </reaction>
</comment>
<dbReference type="EMBL" id="CAEZYR010000021">
    <property type="protein sequence ID" value="CAB4735913.1"/>
    <property type="molecule type" value="Genomic_DNA"/>
</dbReference>
<dbReference type="InterPro" id="IPR029056">
    <property type="entry name" value="Ribokinase-like"/>
</dbReference>
<dbReference type="InterPro" id="IPR030677">
    <property type="entry name" value="Nnr"/>
</dbReference>
<organism evidence="23">
    <name type="scientific">freshwater metagenome</name>
    <dbReference type="NCBI Taxonomy" id="449393"/>
    <lineage>
        <taxon>unclassified sequences</taxon>
        <taxon>metagenomes</taxon>
        <taxon>ecological metagenomes</taxon>
    </lineage>
</organism>
<dbReference type="AlphaFoldDB" id="A0A6J6SMF8"/>
<reference evidence="23" key="1">
    <citation type="submission" date="2020-05" db="EMBL/GenBank/DDBJ databases">
        <authorList>
            <person name="Chiriac C."/>
            <person name="Salcher M."/>
            <person name="Ghai R."/>
            <person name="Kavagutti S V."/>
        </authorList>
    </citation>
    <scope>NUCLEOTIDE SEQUENCE</scope>
</reference>
<evidence type="ECO:0000256" key="10">
    <source>
        <dbReference type="ARBA" id="ARBA00022840"/>
    </source>
</evidence>
<protein>
    <recommendedName>
        <fullName evidence="18">Nicotinamide nucleotide repair protein</fullName>
        <ecNumber evidence="7">4.2.1.136</ecNumber>
        <ecNumber evidence="6">5.1.99.6</ecNumber>
    </recommendedName>
</protein>
<dbReference type="PROSITE" id="PS51385">
    <property type="entry name" value="YJEF_N"/>
    <property type="match status" value="1"/>
</dbReference>
<evidence type="ECO:0000256" key="18">
    <source>
        <dbReference type="ARBA" id="ARBA00032624"/>
    </source>
</evidence>
<comment type="similarity">
    <text evidence="5">In the C-terminal section; belongs to the NnrD/CARKD family.</text>
</comment>
<dbReference type="CDD" id="cd01171">
    <property type="entry name" value="YXKO-related"/>
    <property type="match status" value="1"/>
</dbReference>
<dbReference type="EC" id="5.1.99.6" evidence="6"/>
<keyword evidence="9" id="KW-0547">Nucleotide-binding</keyword>
<evidence type="ECO:0000256" key="5">
    <source>
        <dbReference type="ARBA" id="ARBA00009524"/>
    </source>
</evidence>
<evidence type="ECO:0000256" key="12">
    <source>
        <dbReference type="ARBA" id="ARBA00022958"/>
    </source>
</evidence>
<comment type="function">
    <text evidence="17">Bifunctional enzyme that catalyzes the epimerization of the S- and R-forms of NAD(P)HX and the dehydration of the S-form of NAD(P)HX at the expense of ADP, which is converted to AMP. This allows the repair of both epimers of NAD(P)HX, a damaged form of NAD(P)H that is a result of enzymatic or heat-dependent hydration.</text>
</comment>
<evidence type="ECO:0000259" key="22">
    <source>
        <dbReference type="PROSITE" id="PS51385"/>
    </source>
</evidence>
<keyword evidence="16" id="KW-0511">Multifunctional enzyme</keyword>
<dbReference type="HAMAP" id="MF_01966">
    <property type="entry name" value="NADHX_epimerase"/>
    <property type="match status" value="1"/>
</dbReference>
<feature type="domain" description="YjeF C-terminal" evidence="21">
    <location>
        <begin position="183"/>
        <end position="447"/>
    </location>
</feature>
<comment type="catalytic activity">
    <reaction evidence="1">
        <text>(6R)-NADHX = (6S)-NADHX</text>
        <dbReference type="Rhea" id="RHEA:32215"/>
        <dbReference type="ChEBI" id="CHEBI:64074"/>
        <dbReference type="ChEBI" id="CHEBI:64075"/>
        <dbReference type="EC" id="5.1.99.6"/>
    </reaction>
</comment>
<comment type="catalytic activity">
    <reaction evidence="20">
        <text>(6S)-NADPHX + ADP = AMP + phosphate + NADPH + H(+)</text>
        <dbReference type="Rhea" id="RHEA:32235"/>
        <dbReference type="ChEBI" id="CHEBI:15378"/>
        <dbReference type="ChEBI" id="CHEBI:43474"/>
        <dbReference type="ChEBI" id="CHEBI:57783"/>
        <dbReference type="ChEBI" id="CHEBI:64076"/>
        <dbReference type="ChEBI" id="CHEBI:456215"/>
        <dbReference type="ChEBI" id="CHEBI:456216"/>
        <dbReference type="EC" id="4.2.1.136"/>
    </reaction>
</comment>
<dbReference type="EMBL" id="CAFABA010000203">
    <property type="protein sequence ID" value="CAB4836609.1"/>
    <property type="molecule type" value="Genomic_DNA"/>
</dbReference>
<evidence type="ECO:0000256" key="15">
    <source>
        <dbReference type="ARBA" id="ARBA00023239"/>
    </source>
</evidence>
<dbReference type="PANTHER" id="PTHR12592:SF0">
    <property type="entry name" value="ATP-DEPENDENT (S)-NAD(P)H-HYDRATE DEHYDRATASE"/>
    <property type="match status" value="1"/>
</dbReference>
<comment type="cofactor">
    <cofactor evidence="3">
        <name>K(+)</name>
        <dbReference type="ChEBI" id="CHEBI:29103"/>
    </cofactor>
</comment>
<dbReference type="EC" id="4.2.1.136" evidence="7"/>
<dbReference type="Gene3D" id="3.40.50.10260">
    <property type="entry name" value="YjeF N-terminal domain"/>
    <property type="match status" value="2"/>
</dbReference>
<dbReference type="GO" id="GO:0046872">
    <property type="term" value="F:metal ion binding"/>
    <property type="evidence" value="ECO:0007669"/>
    <property type="project" value="UniProtKB-KW"/>
</dbReference>
<evidence type="ECO:0000256" key="2">
    <source>
        <dbReference type="ARBA" id="ARBA00000909"/>
    </source>
</evidence>
<dbReference type="SUPFAM" id="SSF64153">
    <property type="entry name" value="YjeF N-terminal domain-like"/>
    <property type="match status" value="1"/>
</dbReference>
<sequence>MIPIVTPEEMAAVDAAAEPVDVLIGRAGAAVARRALAIMGGAYGRRVVVVAGRGNNGNDGRVAAQNLRARGVQVRVIDAAGASSPLPACDLVIDAAYGTGLARDYHAPRPDVAGTPVLAVDIASGIDGLAGQARGTPVRAAHTVTFAALKPGLLLADGRDASGDVEVVDIGLDVSVARAHLAEAADIATWIAPRLADTHKWRAAVWVIAGSPGMTGAARLACGGSMRGGAGYVRLSVPGGHDFGAPTEVVQVDLGRDLRVAADDAERFGAFVVGPGLGRADDLRASLASLVAGLARPVVIDGDALTVLGRDAPRILAERTHPTVLTPHDREFADLSGAPPAADRFASVRELAARANAVVLLKGPATIISDPEGNVLVSNTGDARLATAGTGDVLAGLIGALLARGVAPLHAAAAAAFVHGRAAQCAPPEGMIASDLLVHLPAVLSSLRGE</sequence>
<dbReference type="InterPro" id="IPR000631">
    <property type="entry name" value="CARKD"/>
</dbReference>
<evidence type="ECO:0000256" key="20">
    <source>
        <dbReference type="ARBA" id="ARBA00049209"/>
    </source>
</evidence>
<dbReference type="GO" id="GO:0052855">
    <property type="term" value="F:ADP-dependent NAD(P)H-hydrate dehydratase activity"/>
    <property type="evidence" value="ECO:0007669"/>
    <property type="project" value="UniProtKB-EC"/>
</dbReference>
<dbReference type="PROSITE" id="PS51383">
    <property type="entry name" value="YJEF_C_3"/>
    <property type="match status" value="1"/>
</dbReference>
<dbReference type="Gene3D" id="3.40.1190.20">
    <property type="match status" value="1"/>
</dbReference>
<evidence type="ECO:0000256" key="16">
    <source>
        <dbReference type="ARBA" id="ARBA00023268"/>
    </source>
</evidence>
<dbReference type="GO" id="GO:0110051">
    <property type="term" value="P:metabolite repair"/>
    <property type="evidence" value="ECO:0007669"/>
    <property type="project" value="TreeGrafter"/>
</dbReference>
<dbReference type="InterPro" id="IPR004443">
    <property type="entry name" value="YjeF_N_dom"/>
</dbReference>
<dbReference type="PROSITE" id="PS01050">
    <property type="entry name" value="YJEF_C_2"/>
    <property type="match status" value="1"/>
</dbReference>
<evidence type="ECO:0000256" key="3">
    <source>
        <dbReference type="ARBA" id="ARBA00001958"/>
    </source>
</evidence>
<keyword evidence="14" id="KW-0413">Isomerase</keyword>
<dbReference type="InterPro" id="IPR036652">
    <property type="entry name" value="YjeF_N_dom_sf"/>
</dbReference>
<dbReference type="HAMAP" id="MF_01965">
    <property type="entry name" value="NADHX_dehydratase"/>
    <property type="match status" value="1"/>
</dbReference>
<evidence type="ECO:0000259" key="21">
    <source>
        <dbReference type="PROSITE" id="PS51383"/>
    </source>
</evidence>
<keyword evidence="10" id="KW-0067">ATP-binding</keyword>
<dbReference type="PIRSF" id="PIRSF017184">
    <property type="entry name" value="Nnr"/>
    <property type="match status" value="1"/>
</dbReference>
<evidence type="ECO:0000256" key="8">
    <source>
        <dbReference type="ARBA" id="ARBA00022723"/>
    </source>
</evidence>
<dbReference type="EMBL" id="CAFBMH010000111">
    <property type="protein sequence ID" value="CAB4925541.1"/>
    <property type="molecule type" value="Genomic_DNA"/>
</dbReference>
<dbReference type="InterPro" id="IPR017953">
    <property type="entry name" value="Carbohydrate_kinase_pred_CS"/>
</dbReference>
<evidence type="ECO:0000256" key="4">
    <source>
        <dbReference type="ARBA" id="ARBA00006001"/>
    </source>
</evidence>
<keyword evidence="15" id="KW-0456">Lyase</keyword>
<comment type="similarity">
    <text evidence="4">In the N-terminal section; belongs to the NnrE/AIBP family.</text>
</comment>
<dbReference type="GO" id="GO:0052856">
    <property type="term" value="F:NAD(P)HX epimerase activity"/>
    <property type="evidence" value="ECO:0007669"/>
    <property type="project" value="UniProtKB-EC"/>
</dbReference>
<evidence type="ECO:0000256" key="6">
    <source>
        <dbReference type="ARBA" id="ARBA00012228"/>
    </source>
</evidence>
<evidence type="ECO:0000313" key="23">
    <source>
        <dbReference type="EMBL" id="CAB4735913.1"/>
    </source>
</evidence>
<evidence type="ECO:0000256" key="19">
    <source>
        <dbReference type="ARBA" id="ARBA00048238"/>
    </source>
</evidence>
<keyword evidence="8" id="KW-0479">Metal-binding</keyword>
<proteinExistence type="inferred from homology"/>
<evidence type="ECO:0000256" key="13">
    <source>
        <dbReference type="ARBA" id="ARBA00023027"/>
    </source>
</evidence>
<gene>
    <name evidence="23" type="ORF">UFOPK2754_00826</name>
    <name evidence="24" type="ORF">UFOPK3139_03053</name>
    <name evidence="25" type="ORF">UFOPK3543_02341</name>
</gene>
<evidence type="ECO:0000256" key="7">
    <source>
        <dbReference type="ARBA" id="ARBA00013129"/>
    </source>
</evidence>
<evidence type="ECO:0000256" key="11">
    <source>
        <dbReference type="ARBA" id="ARBA00022857"/>
    </source>
</evidence>
<accession>A0A6J6SMF8</accession>
<evidence type="ECO:0000256" key="17">
    <source>
        <dbReference type="ARBA" id="ARBA00025153"/>
    </source>
</evidence>
<comment type="catalytic activity">
    <reaction evidence="2">
        <text>(6R)-NADPHX = (6S)-NADPHX</text>
        <dbReference type="Rhea" id="RHEA:32227"/>
        <dbReference type="ChEBI" id="CHEBI:64076"/>
        <dbReference type="ChEBI" id="CHEBI:64077"/>
        <dbReference type="EC" id="5.1.99.6"/>
    </reaction>
</comment>
<keyword evidence="13" id="KW-0520">NAD</keyword>
<keyword evidence="11" id="KW-0521">NADP</keyword>
<dbReference type="PANTHER" id="PTHR12592">
    <property type="entry name" value="ATP-DEPENDENT (S)-NAD(P)H-HYDRATE DEHYDRATASE FAMILY MEMBER"/>
    <property type="match status" value="1"/>
</dbReference>
<evidence type="ECO:0000256" key="9">
    <source>
        <dbReference type="ARBA" id="ARBA00022741"/>
    </source>
</evidence>
<evidence type="ECO:0000313" key="25">
    <source>
        <dbReference type="EMBL" id="CAB4925541.1"/>
    </source>
</evidence>